<feature type="compositionally biased region" description="Basic and acidic residues" evidence="1">
    <location>
        <begin position="59"/>
        <end position="71"/>
    </location>
</feature>
<dbReference type="Proteomes" id="UP000824120">
    <property type="component" value="Chromosome 3"/>
</dbReference>
<gene>
    <name evidence="2" type="ORF">H5410_019059</name>
</gene>
<feature type="region of interest" description="Disordered" evidence="1">
    <location>
        <begin position="45"/>
        <end position="78"/>
    </location>
</feature>
<protein>
    <submittedName>
        <fullName evidence="2">Uncharacterized protein</fullName>
    </submittedName>
</protein>
<name>A0A9J6A4L0_SOLCO</name>
<evidence type="ECO:0000313" key="2">
    <source>
        <dbReference type="EMBL" id="KAG5619235.1"/>
    </source>
</evidence>
<reference evidence="2 3" key="1">
    <citation type="submission" date="2020-09" db="EMBL/GenBank/DDBJ databases">
        <title>De no assembly of potato wild relative species, Solanum commersonii.</title>
        <authorList>
            <person name="Cho K."/>
        </authorList>
    </citation>
    <scope>NUCLEOTIDE SEQUENCE [LARGE SCALE GENOMIC DNA]</scope>
    <source>
        <strain evidence="2">LZ3.2</strain>
        <tissue evidence="2">Leaf</tissue>
    </source>
</reference>
<proteinExistence type="predicted"/>
<dbReference type="EMBL" id="JACXVP010000003">
    <property type="protein sequence ID" value="KAG5619235.1"/>
    <property type="molecule type" value="Genomic_DNA"/>
</dbReference>
<evidence type="ECO:0000313" key="3">
    <source>
        <dbReference type="Proteomes" id="UP000824120"/>
    </source>
</evidence>
<dbReference type="AlphaFoldDB" id="A0A9J6A4L0"/>
<keyword evidence="3" id="KW-1185">Reference proteome</keyword>
<organism evidence="2 3">
    <name type="scientific">Solanum commersonii</name>
    <name type="common">Commerson's wild potato</name>
    <name type="synonym">Commerson's nightshade</name>
    <dbReference type="NCBI Taxonomy" id="4109"/>
    <lineage>
        <taxon>Eukaryota</taxon>
        <taxon>Viridiplantae</taxon>
        <taxon>Streptophyta</taxon>
        <taxon>Embryophyta</taxon>
        <taxon>Tracheophyta</taxon>
        <taxon>Spermatophyta</taxon>
        <taxon>Magnoliopsida</taxon>
        <taxon>eudicotyledons</taxon>
        <taxon>Gunneridae</taxon>
        <taxon>Pentapetalae</taxon>
        <taxon>asterids</taxon>
        <taxon>lamiids</taxon>
        <taxon>Solanales</taxon>
        <taxon>Solanaceae</taxon>
        <taxon>Solanoideae</taxon>
        <taxon>Solaneae</taxon>
        <taxon>Solanum</taxon>
    </lineage>
</organism>
<accession>A0A9J6A4L0</accession>
<comment type="caution">
    <text evidence="2">The sequence shown here is derived from an EMBL/GenBank/DDBJ whole genome shotgun (WGS) entry which is preliminary data.</text>
</comment>
<sequence length="92" mass="10235">MGNIIGVPGITAFTSPAINLSILIEIKGIKVYIARIFKNHINKSIQPNSLGNKIPTPDQENHNKADMSQDHKKLKKIKSQDLGTESILCQKW</sequence>
<evidence type="ECO:0000256" key="1">
    <source>
        <dbReference type="SAM" id="MobiDB-lite"/>
    </source>
</evidence>